<dbReference type="Proteomes" id="UP001400965">
    <property type="component" value="Unassembled WGS sequence"/>
</dbReference>
<organism evidence="2 3">
    <name type="scientific">Paraclostridium tenue</name>
    <dbReference type="NCBI Taxonomy" id="1737"/>
    <lineage>
        <taxon>Bacteria</taxon>
        <taxon>Bacillati</taxon>
        <taxon>Bacillota</taxon>
        <taxon>Clostridia</taxon>
        <taxon>Peptostreptococcales</taxon>
        <taxon>Peptostreptococcaceae</taxon>
        <taxon>Paraclostridium</taxon>
    </lineage>
</organism>
<comment type="caution">
    <text evidence="2">The sequence shown here is derived from an EMBL/GenBank/DDBJ whole genome shotgun (WGS) entry which is preliminary data.</text>
</comment>
<keyword evidence="3" id="KW-1185">Reference proteome</keyword>
<accession>A0ABN1M0B6</accession>
<dbReference type="RefSeq" id="WP_346042969.1">
    <property type="nucleotide sequence ID" value="NZ_BAAACP010000004.1"/>
</dbReference>
<reference evidence="2 3" key="1">
    <citation type="journal article" date="2019" name="Int. J. Syst. Evol. Microbiol.">
        <title>The Global Catalogue of Microorganisms (GCM) 10K type strain sequencing project: providing services to taxonomists for standard genome sequencing and annotation.</title>
        <authorList>
            <consortium name="The Broad Institute Genomics Platform"/>
            <consortium name="The Broad Institute Genome Sequencing Center for Infectious Disease"/>
            <person name="Wu L."/>
            <person name="Ma J."/>
        </authorList>
    </citation>
    <scope>NUCLEOTIDE SEQUENCE [LARGE SCALE GENOMIC DNA]</scope>
    <source>
        <strain evidence="2 3">JCM 6486</strain>
    </source>
</reference>
<evidence type="ECO:0000256" key="1">
    <source>
        <dbReference type="SAM" id="MobiDB-lite"/>
    </source>
</evidence>
<dbReference type="EMBL" id="BAAACP010000004">
    <property type="protein sequence ID" value="GAA0862633.1"/>
    <property type="molecule type" value="Genomic_DNA"/>
</dbReference>
<evidence type="ECO:0000313" key="2">
    <source>
        <dbReference type="EMBL" id="GAA0862633.1"/>
    </source>
</evidence>
<name>A0ABN1M0B6_9FIRM</name>
<sequence length="52" mass="5823">MSNKNKKTDNKQPHFKLEFGEELGLPAHLRPKKSGSVAQNTSRPISKHPKGK</sequence>
<feature type="compositionally biased region" description="Basic and acidic residues" evidence="1">
    <location>
        <begin position="1"/>
        <end position="19"/>
    </location>
</feature>
<feature type="region of interest" description="Disordered" evidence="1">
    <location>
        <begin position="1"/>
        <end position="52"/>
    </location>
</feature>
<gene>
    <name evidence="2" type="ORF">GCM10008917_08680</name>
</gene>
<evidence type="ECO:0000313" key="3">
    <source>
        <dbReference type="Proteomes" id="UP001400965"/>
    </source>
</evidence>
<proteinExistence type="predicted"/>
<protein>
    <submittedName>
        <fullName evidence="2">Uncharacterized protein</fullName>
    </submittedName>
</protein>